<feature type="transmembrane region" description="Helical" evidence="6">
    <location>
        <begin position="557"/>
        <end position="577"/>
    </location>
</feature>
<keyword evidence="9" id="KW-1185">Reference proteome</keyword>
<dbReference type="SUPFAM" id="SSF103473">
    <property type="entry name" value="MFS general substrate transporter"/>
    <property type="match status" value="1"/>
</dbReference>
<dbReference type="InterPro" id="IPR020846">
    <property type="entry name" value="MFS_dom"/>
</dbReference>
<dbReference type="FunFam" id="1.20.1250.20:FF:000011">
    <property type="entry name" value="MFS multidrug transporter, putative"/>
    <property type="match status" value="1"/>
</dbReference>
<keyword evidence="2 6" id="KW-0812">Transmembrane</keyword>
<dbReference type="PROSITE" id="PS50850">
    <property type="entry name" value="MFS"/>
    <property type="match status" value="1"/>
</dbReference>
<evidence type="ECO:0000313" key="9">
    <source>
        <dbReference type="Proteomes" id="UP000319257"/>
    </source>
</evidence>
<protein>
    <recommendedName>
        <fullName evidence="7">Major facilitator superfamily (MFS) profile domain-containing protein</fullName>
    </recommendedName>
</protein>
<evidence type="ECO:0000256" key="5">
    <source>
        <dbReference type="SAM" id="MobiDB-lite"/>
    </source>
</evidence>
<sequence length="632" mass="70006">MPDPSHKMEQPTNETTSSGQEPAHIPLEPEQTYVEPVQRAVTYAAINPGSEHADANPYDVRRSRSISASGMGRWRSSTSSHASQKEERDPNLDLTLPYRTLTSAANLDEYRVETREGEIEGPVEPDGQTHYKLVTFKPNDPENPKNWSKAYKWYCTMVVAITCFVVAFASSVITADIKGVCDEFHVSEEVALLSITVFVVGFGVGPMIFAPLSEIYGRRIIYGSTLLVAVVFIIPCAVAKNIGTLIVCRTIDGIAFSAPMTLVGGTLADLWKNEERGVPMAAFSAAPFIGPAIGPLVGGFLSDAAGWRWLYWIQLILSGVIWILITFTVPETYTPTILARRAKKLRKETGSKDHVTEQEIDTRPFSERLGIFLIRPFQLLFGELIVFLISIYMSVLYGLLYMFFVAYPIIFQKGKGYSAGITGLMFIPVAVGVILSAMCSPWVNNHYISLVKKHNGNPPAEVRLIPMMLSCWFIPIGLFIFAWTSYNHLTWVGPCLGGLPVGFGFIFLYNAANNYLVDSYQHQAASALAAKTCIRSFWGAGVVLFTNQMYDRLGDQWASTLLAFISLACCGIPFLFWRYGAKIRGRSKYAYAGEDDEGQSTGDDVEKAKKKAKAPEHDAEDLRRAMSYVSNP</sequence>
<feature type="transmembrane region" description="Helical" evidence="6">
    <location>
        <begin position="153"/>
        <end position="175"/>
    </location>
</feature>
<feature type="compositionally biased region" description="Polar residues" evidence="5">
    <location>
        <begin position="10"/>
        <end position="20"/>
    </location>
</feature>
<evidence type="ECO:0000256" key="4">
    <source>
        <dbReference type="ARBA" id="ARBA00023136"/>
    </source>
</evidence>
<dbReference type="GO" id="GO:0022857">
    <property type="term" value="F:transmembrane transporter activity"/>
    <property type="evidence" value="ECO:0007669"/>
    <property type="project" value="InterPro"/>
</dbReference>
<accession>A0A507B0M3</accession>
<dbReference type="PANTHER" id="PTHR23502">
    <property type="entry name" value="MAJOR FACILITATOR SUPERFAMILY"/>
    <property type="match status" value="1"/>
</dbReference>
<feature type="transmembrane region" description="Helical" evidence="6">
    <location>
        <begin position="416"/>
        <end position="443"/>
    </location>
</feature>
<feature type="transmembrane region" description="Helical" evidence="6">
    <location>
        <begin position="278"/>
        <end position="297"/>
    </location>
</feature>
<dbReference type="PANTHER" id="PTHR23502:SF48">
    <property type="entry name" value="MULTIDRUG TRANSPORTER, PUTATIVE (AFU_ORTHOLOGUE AFUA_5G02700)-RELATED"/>
    <property type="match status" value="1"/>
</dbReference>
<dbReference type="EMBL" id="SKBQ01000005">
    <property type="protein sequence ID" value="TPX10080.1"/>
    <property type="molecule type" value="Genomic_DNA"/>
</dbReference>
<proteinExistence type="predicted"/>
<dbReference type="Proteomes" id="UP000319257">
    <property type="component" value="Unassembled WGS sequence"/>
</dbReference>
<evidence type="ECO:0000256" key="3">
    <source>
        <dbReference type="ARBA" id="ARBA00022989"/>
    </source>
</evidence>
<feature type="transmembrane region" description="Helical" evidence="6">
    <location>
        <begin position="489"/>
        <end position="512"/>
    </location>
</feature>
<keyword evidence="3 6" id="KW-1133">Transmembrane helix</keyword>
<dbReference type="GO" id="GO:0005886">
    <property type="term" value="C:plasma membrane"/>
    <property type="evidence" value="ECO:0007669"/>
    <property type="project" value="TreeGrafter"/>
</dbReference>
<evidence type="ECO:0000313" key="8">
    <source>
        <dbReference type="EMBL" id="TPX10080.1"/>
    </source>
</evidence>
<evidence type="ECO:0000256" key="1">
    <source>
        <dbReference type="ARBA" id="ARBA00004141"/>
    </source>
</evidence>
<name>A0A507B0M3_9PEZI</name>
<evidence type="ECO:0000256" key="2">
    <source>
        <dbReference type="ARBA" id="ARBA00022692"/>
    </source>
</evidence>
<dbReference type="GeneID" id="41968724"/>
<feature type="region of interest" description="Disordered" evidence="5">
    <location>
        <begin position="66"/>
        <end position="95"/>
    </location>
</feature>
<feature type="region of interest" description="Disordered" evidence="5">
    <location>
        <begin position="593"/>
        <end position="620"/>
    </location>
</feature>
<evidence type="ECO:0000259" key="7">
    <source>
        <dbReference type="PROSITE" id="PS50850"/>
    </source>
</evidence>
<feature type="domain" description="Major facilitator superfamily (MFS) profile" evidence="7">
    <location>
        <begin position="155"/>
        <end position="632"/>
    </location>
</feature>
<comment type="caution">
    <text evidence="8">The sequence shown here is derived from an EMBL/GenBank/DDBJ whole genome shotgun (WGS) entry which is preliminary data.</text>
</comment>
<dbReference type="Gene3D" id="1.20.1250.20">
    <property type="entry name" value="MFS general substrate transporter like domains"/>
    <property type="match status" value="1"/>
</dbReference>
<feature type="transmembrane region" description="Helical" evidence="6">
    <location>
        <begin position="221"/>
        <end position="242"/>
    </location>
</feature>
<feature type="transmembrane region" description="Helical" evidence="6">
    <location>
        <begin position="309"/>
        <end position="330"/>
    </location>
</feature>
<feature type="region of interest" description="Disordered" evidence="5">
    <location>
        <begin position="1"/>
        <end position="36"/>
    </location>
</feature>
<dbReference type="InParanoid" id="A0A507B0M3"/>
<dbReference type="STRING" id="1093900.A0A507B0M3"/>
<dbReference type="Pfam" id="PF07690">
    <property type="entry name" value="MFS_1"/>
    <property type="match status" value="1"/>
</dbReference>
<reference evidence="8 9" key="1">
    <citation type="submission" date="2019-06" db="EMBL/GenBank/DDBJ databases">
        <title>Draft genome sequence of the filamentous fungus Phialemoniopsis curvata isolated from diesel fuel.</title>
        <authorList>
            <person name="Varaljay V.A."/>
            <person name="Lyon W.J."/>
            <person name="Crouch A.L."/>
            <person name="Drake C.E."/>
            <person name="Hollomon J.M."/>
            <person name="Nadeau L.J."/>
            <person name="Nunn H.S."/>
            <person name="Stevenson B.S."/>
            <person name="Bojanowski C.L."/>
            <person name="Crookes-Goodson W.J."/>
        </authorList>
    </citation>
    <scope>NUCLEOTIDE SEQUENCE [LARGE SCALE GENOMIC DNA]</scope>
    <source>
        <strain evidence="8 9">D216</strain>
    </source>
</reference>
<feature type="transmembrane region" description="Helical" evidence="6">
    <location>
        <begin position="464"/>
        <end position="483"/>
    </location>
</feature>
<gene>
    <name evidence="8" type="ORF">E0L32_001277</name>
</gene>
<keyword evidence="4 6" id="KW-0472">Membrane</keyword>
<dbReference type="AlphaFoldDB" id="A0A507B0M3"/>
<dbReference type="InterPro" id="IPR036259">
    <property type="entry name" value="MFS_trans_sf"/>
</dbReference>
<organism evidence="8 9">
    <name type="scientific">Thyridium curvatum</name>
    <dbReference type="NCBI Taxonomy" id="1093900"/>
    <lineage>
        <taxon>Eukaryota</taxon>
        <taxon>Fungi</taxon>
        <taxon>Dikarya</taxon>
        <taxon>Ascomycota</taxon>
        <taxon>Pezizomycotina</taxon>
        <taxon>Sordariomycetes</taxon>
        <taxon>Sordariomycetidae</taxon>
        <taxon>Thyridiales</taxon>
        <taxon>Thyridiaceae</taxon>
        <taxon>Thyridium</taxon>
    </lineage>
</organism>
<dbReference type="CDD" id="cd17323">
    <property type="entry name" value="MFS_Tpo1_MDR_like"/>
    <property type="match status" value="1"/>
</dbReference>
<dbReference type="InterPro" id="IPR011701">
    <property type="entry name" value="MFS"/>
</dbReference>
<dbReference type="OrthoDB" id="6770063at2759"/>
<dbReference type="RefSeq" id="XP_030991791.1">
    <property type="nucleotide sequence ID" value="XM_031135338.1"/>
</dbReference>
<evidence type="ECO:0000256" key="6">
    <source>
        <dbReference type="SAM" id="Phobius"/>
    </source>
</evidence>
<dbReference type="FunCoup" id="A0A507B0M3">
    <property type="interactions" value="54"/>
</dbReference>
<feature type="transmembrane region" description="Helical" evidence="6">
    <location>
        <begin position="384"/>
        <end position="410"/>
    </location>
</feature>
<comment type="subcellular location">
    <subcellularLocation>
        <location evidence="1">Membrane</location>
        <topology evidence="1">Multi-pass membrane protein</topology>
    </subcellularLocation>
</comment>
<feature type="transmembrane region" description="Helical" evidence="6">
    <location>
        <begin position="190"/>
        <end position="209"/>
    </location>
</feature>